<dbReference type="SMART" id="SM00913">
    <property type="entry name" value="IBN_N"/>
    <property type="match status" value="1"/>
</dbReference>
<evidence type="ECO:0000313" key="7">
    <source>
        <dbReference type="EMBL" id="KAF1817496.1"/>
    </source>
</evidence>
<evidence type="ECO:0000256" key="3">
    <source>
        <dbReference type="ARBA" id="ARBA00022927"/>
    </source>
</evidence>
<dbReference type="Gene3D" id="1.25.10.10">
    <property type="entry name" value="Leucine-rich Repeat Variant"/>
    <property type="match status" value="1"/>
</dbReference>
<evidence type="ECO:0000259" key="6">
    <source>
        <dbReference type="PROSITE" id="PS50166"/>
    </source>
</evidence>
<evidence type="ECO:0000256" key="5">
    <source>
        <dbReference type="SAM" id="MobiDB-lite"/>
    </source>
</evidence>
<keyword evidence="3" id="KW-0653">Protein transport</keyword>
<dbReference type="InterPro" id="IPR011989">
    <property type="entry name" value="ARM-like"/>
</dbReference>
<reference evidence="9" key="2">
    <citation type="submission" date="2020-04" db="EMBL/GenBank/DDBJ databases">
        <authorList>
            <consortium name="NCBI Genome Project"/>
        </authorList>
    </citation>
    <scope>NUCLEOTIDE SEQUENCE</scope>
    <source>
        <strain evidence="9">CBS 781.70</strain>
    </source>
</reference>
<dbReference type="InterPro" id="IPR001494">
    <property type="entry name" value="Importin-beta_N"/>
</dbReference>
<evidence type="ECO:0000313" key="8">
    <source>
        <dbReference type="Proteomes" id="UP000504638"/>
    </source>
</evidence>
<sequence>MEQETRLAELLAGTHSPHETTRSSAEAQLQQLYSNDAFPMGLVSLASHNSFPVSVRQSALLYLKTFVLGSWTSQFDEFKGEVLVSPENKEQIRQAILHLATGLEEERKIKTAASLVVSRIAQSDFPEEWPGLLDSLLHTIQTGSDAQLHGALRVMGDLVDDCLNEEQFFRVAPDLVQAIYNVAVNESRKTTLRALAVNVFRACFDILEMVVEDHKAAVKAFADETLRVWIPFFLDTLRKQLPLPPANEEGKDSVAFEAYRGFVALKLQVVKVLMRVRSVFPSNLAPHSPTLFSSVWEELNVLQSSYSSMYIENEHQSRLEDADNLPYTLDFLVLEDLDFMQACLRAQPVKKELEKRLFEGGEGTNWLIEVVKLAVEYAQITTEEEGMWNLDVNVFLSEETSVTANYTPRTACGDLVIKLGEWQTNATVEGLLSRTRSLYSSGHSWKGKEAALYILNQLLIDFQDTNKNIGSSAATGFVDFIRHAMGESEEFLRARGYLVAGSLIRASGETLYEVRPSFMEMTMHAMAHDSSELVKVSCIRALQCYLSSVSGDSIVPVQNAIVSAISDYYSSQDFQELAEGEDIMVTIVETLRDTITLDARTCVHGTGLDLLFSIASHGASNYNVTILVEETFVDIVDSISRVGGEAYVQLCGKVLPSLMAAIDIGNLTEENALTNLASNLLNILTEQGSEPLPQGFVATVMPKLNRLLLNSSDEELLRSATSAVKNMLIHDYKQVFEFRDESNKGGLEVVLIIIDRLLSPSVDENAAEEVGGMAAEVVEKAGAERLGPYLMQLLRAVAIRLGSATKTQFMQSLILVFARLSLQNAQDVVEFLAQVEIGGENGLQVVMSRWLENSVNFTGYDEIRQNVIALSKLYNLNDPRLSQQITVKGDLIVDPQSDRIMTRSRARKNPDQFTIIPAQFKIIKVLVEELSSASGGHQALDSSTLANLDEAGSDDDEWEDEPDTLDLGAGMTKEELMRFGDDSVGRVRDDQTQAYLTQFFREVASKPGFTEAFNALTPEEQDKLRSCS</sequence>
<dbReference type="EMBL" id="ML975149">
    <property type="protein sequence ID" value="KAF1817496.1"/>
    <property type="molecule type" value="Genomic_DNA"/>
</dbReference>
<dbReference type="GO" id="GO:0031267">
    <property type="term" value="F:small GTPase binding"/>
    <property type="evidence" value="ECO:0007669"/>
    <property type="project" value="InterPro"/>
</dbReference>
<dbReference type="GO" id="GO:0006606">
    <property type="term" value="P:protein import into nucleus"/>
    <property type="evidence" value="ECO:0007669"/>
    <property type="project" value="TreeGrafter"/>
</dbReference>
<feature type="compositionally biased region" description="Polar residues" evidence="5">
    <location>
        <begin position="936"/>
        <end position="946"/>
    </location>
</feature>
<feature type="region of interest" description="Disordered" evidence="5">
    <location>
        <begin position="1"/>
        <end position="22"/>
    </location>
</feature>
<keyword evidence="2" id="KW-0813">Transport</keyword>
<reference evidence="9" key="3">
    <citation type="submission" date="2025-04" db="UniProtKB">
        <authorList>
            <consortium name="RefSeq"/>
        </authorList>
    </citation>
    <scope>IDENTIFICATION</scope>
    <source>
        <strain evidence="9">CBS 781.70</strain>
    </source>
</reference>
<accession>A0A6G1GHR6</accession>
<feature type="compositionally biased region" description="Acidic residues" evidence="5">
    <location>
        <begin position="951"/>
        <end position="964"/>
    </location>
</feature>
<evidence type="ECO:0000313" key="9">
    <source>
        <dbReference type="RefSeq" id="XP_033539127.1"/>
    </source>
</evidence>
<dbReference type="Pfam" id="PF25018">
    <property type="entry name" value="HEAT_IPO9_c"/>
    <property type="match status" value="1"/>
</dbReference>
<reference evidence="7 9" key="1">
    <citation type="submission" date="2020-01" db="EMBL/GenBank/DDBJ databases">
        <authorList>
            <consortium name="DOE Joint Genome Institute"/>
            <person name="Haridas S."/>
            <person name="Albert R."/>
            <person name="Binder M."/>
            <person name="Bloem J."/>
            <person name="Labutti K."/>
            <person name="Salamov A."/>
            <person name="Andreopoulos B."/>
            <person name="Baker S.E."/>
            <person name="Barry K."/>
            <person name="Bills G."/>
            <person name="Bluhm B.H."/>
            <person name="Cannon C."/>
            <person name="Castanera R."/>
            <person name="Culley D.E."/>
            <person name="Daum C."/>
            <person name="Ezra D."/>
            <person name="Gonzalez J.B."/>
            <person name="Henrissat B."/>
            <person name="Kuo A."/>
            <person name="Liang C."/>
            <person name="Lipzen A."/>
            <person name="Lutzoni F."/>
            <person name="Magnuson J."/>
            <person name="Mondo S."/>
            <person name="Nolan M."/>
            <person name="Ohm R."/>
            <person name="Pangilinan J."/>
            <person name="Park H.-J."/>
            <person name="Ramirez L."/>
            <person name="Alfaro M."/>
            <person name="Sun H."/>
            <person name="Tritt A."/>
            <person name="Yoshinaga Y."/>
            <person name="Zwiers L.-H."/>
            <person name="Turgeon B.G."/>
            <person name="Goodwin S.B."/>
            <person name="Spatafora J.W."/>
            <person name="Crous P.W."/>
            <person name="Grigoriev I.V."/>
        </authorList>
    </citation>
    <scope>NUCLEOTIDE SEQUENCE</scope>
    <source>
        <strain evidence="7 9">CBS 781.70</strain>
    </source>
</reference>
<keyword evidence="4" id="KW-0539">Nucleus</keyword>
<protein>
    <submittedName>
        <fullName evidence="7 9">ARM repeat-containing protein</fullName>
    </submittedName>
</protein>
<dbReference type="PANTHER" id="PTHR10997">
    <property type="entry name" value="IMPORTIN-7, 8, 11"/>
    <property type="match status" value="1"/>
</dbReference>
<dbReference type="GO" id="GO:0005635">
    <property type="term" value="C:nuclear envelope"/>
    <property type="evidence" value="ECO:0007669"/>
    <property type="project" value="TreeGrafter"/>
</dbReference>
<dbReference type="FunFam" id="1.25.10.10:FF:000373">
    <property type="entry name" value="Importin beta-5 subunit, putative"/>
    <property type="match status" value="1"/>
</dbReference>
<dbReference type="PANTHER" id="PTHR10997:SF9">
    <property type="entry name" value="IMPORTIN-9"/>
    <property type="match status" value="1"/>
</dbReference>
<dbReference type="InterPro" id="IPR056840">
    <property type="entry name" value="HEAT_IPO9_central"/>
</dbReference>
<comment type="subcellular location">
    <subcellularLocation>
        <location evidence="1">Nucleus</location>
    </subcellularLocation>
</comment>
<name>A0A6G1GHR6_9PEZI</name>
<dbReference type="SUPFAM" id="SSF48371">
    <property type="entry name" value="ARM repeat"/>
    <property type="match status" value="1"/>
</dbReference>
<dbReference type="RefSeq" id="XP_033539127.1">
    <property type="nucleotide sequence ID" value="XM_033678518.1"/>
</dbReference>
<dbReference type="InterPro" id="IPR016024">
    <property type="entry name" value="ARM-type_fold"/>
</dbReference>
<evidence type="ECO:0000256" key="1">
    <source>
        <dbReference type="ARBA" id="ARBA00004123"/>
    </source>
</evidence>
<evidence type="ECO:0000256" key="4">
    <source>
        <dbReference type="ARBA" id="ARBA00023242"/>
    </source>
</evidence>
<dbReference type="AlphaFoldDB" id="A0A6G1GHR6"/>
<organism evidence="7">
    <name type="scientific">Eremomyces bilateralis CBS 781.70</name>
    <dbReference type="NCBI Taxonomy" id="1392243"/>
    <lineage>
        <taxon>Eukaryota</taxon>
        <taxon>Fungi</taxon>
        <taxon>Dikarya</taxon>
        <taxon>Ascomycota</taxon>
        <taxon>Pezizomycotina</taxon>
        <taxon>Dothideomycetes</taxon>
        <taxon>Dothideomycetes incertae sedis</taxon>
        <taxon>Eremomycetales</taxon>
        <taxon>Eremomycetaceae</taxon>
        <taxon>Eremomyces</taxon>
    </lineage>
</organism>
<evidence type="ECO:0000256" key="2">
    <source>
        <dbReference type="ARBA" id="ARBA00022448"/>
    </source>
</evidence>
<proteinExistence type="predicted"/>
<dbReference type="GO" id="GO:0005829">
    <property type="term" value="C:cytosol"/>
    <property type="evidence" value="ECO:0007669"/>
    <property type="project" value="TreeGrafter"/>
</dbReference>
<dbReference type="OrthoDB" id="431626at2759"/>
<gene>
    <name evidence="7 9" type="ORF">P152DRAFT_454085</name>
</gene>
<dbReference type="PROSITE" id="PS50166">
    <property type="entry name" value="IMPORTIN_B_NT"/>
    <property type="match status" value="1"/>
</dbReference>
<dbReference type="Pfam" id="PF03810">
    <property type="entry name" value="IBN_N"/>
    <property type="match status" value="1"/>
</dbReference>
<keyword evidence="8" id="KW-1185">Reference proteome</keyword>
<dbReference type="Proteomes" id="UP000504638">
    <property type="component" value="Unplaced"/>
</dbReference>
<dbReference type="GeneID" id="54419088"/>
<feature type="region of interest" description="Disordered" evidence="5">
    <location>
        <begin position="936"/>
        <end position="966"/>
    </location>
</feature>
<feature type="domain" description="Importin N-terminal" evidence="6">
    <location>
        <begin position="25"/>
        <end position="102"/>
    </location>
</feature>